<keyword evidence="3" id="KW-0238">DNA-binding</keyword>
<dbReference type="InterPro" id="IPR005119">
    <property type="entry name" value="LysR_subst-bd"/>
</dbReference>
<dbReference type="SUPFAM" id="SSF46785">
    <property type="entry name" value="Winged helix' DNA-binding domain"/>
    <property type="match status" value="1"/>
</dbReference>
<feature type="domain" description="HTH lysR-type" evidence="5">
    <location>
        <begin position="5"/>
        <end position="62"/>
    </location>
</feature>
<dbReference type="Pfam" id="PF00126">
    <property type="entry name" value="HTH_1"/>
    <property type="match status" value="1"/>
</dbReference>
<proteinExistence type="inferred from homology"/>
<dbReference type="EMBL" id="FOLS01000025">
    <property type="protein sequence ID" value="SFD40936.1"/>
    <property type="molecule type" value="Genomic_DNA"/>
</dbReference>
<dbReference type="FunFam" id="1.10.10.10:FF:000001">
    <property type="entry name" value="LysR family transcriptional regulator"/>
    <property type="match status" value="1"/>
</dbReference>
<evidence type="ECO:0000259" key="5">
    <source>
        <dbReference type="PROSITE" id="PS50931"/>
    </source>
</evidence>
<dbReference type="GO" id="GO:0003700">
    <property type="term" value="F:DNA-binding transcription factor activity"/>
    <property type="evidence" value="ECO:0007669"/>
    <property type="project" value="InterPro"/>
</dbReference>
<dbReference type="SUPFAM" id="SSF53850">
    <property type="entry name" value="Periplasmic binding protein-like II"/>
    <property type="match status" value="1"/>
</dbReference>
<comment type="similarity">
    <text evidence="1">Belongs to the LysR transcriptional regulatory family.</text>
</comment>
<dbReference type="InterPro" id="IPR000847">
    <property type="entry name" value="LysR_HTH_N"/>
</dbReference>
<dbReference type="GO" id="GO:0006351">
    <property type="term" value="P:DNA-templated transcription"/>
    <property type="evidence" value="ECO:0007669"/>
    <property type="project" value="TreeGrafter"/>
</dbReference>
<sequence length="300" mass="33284">MSAYPPLSALRSFEAVARLGSVTQAAAELHVTHSAVSQQVRQLEELLGVTLLQREGRGLRLSEEGRLYALQVRRALRDIAEATRLARARPSEGELVVAVLPSFAQQWLLPRLPAFRERHPEYRLRLLASLEVIDLRQGLADVAIRIGQGHWEGLAQQRLFDDELLAVCAPHFNGGRLPRTPQQILAGPLIHGFESWLPWCQAAGVALPEGDGLFTVNDSNLVVEALRLGLGISVERRSLVAGALARGELVQLGEVSAPYAYPYWLVWPQREETRTKVAVFAQWLAEEVEEYLGRGDSRPS</sequence>
<dbReference type="CDD" id="cd08432">
    <property type="entry name" value="PBP2_GcdR_TrpI_HvrB_AmpR_like"/>
    <property type="match status" value="1"/>
</dbReference>
<reference evidence="6 7" key="1">
    <citation type="submission" date="2016-10" db="EMBL/GenBank/DDBJ databases">
        <authorList>
            <person name="Varghese N."/>
            <person name="Submissions S."/>
        </authorList>
    </citation>
    <scope>NUCLEOTIDE SEQUENCE [LARGE SCALE GENOMIC DNA]</scope>
    <source>
        <strain evidence="6 7">LMG 18378</strain>
    </source>
</reference>
<dbReference type="GO" id="GO:0043565">
    <property type="term" value="F:sequence-specific DNA binding"/>
    <property type="evidence" value="ECO:0007669"/>
    <property type="project" value="TreeGrafter"/>
</dbReference>
<dbReference type="AlphaFoldDB" id="A0AAQ1KI09"/>
<keyword evidence="7" id="KW-1185">Reference proteome</keyword>
<comment type="caution">
    <text evidence="6">The sequence shown here is derived from an EMBL/GenBank/DDBJ whole genome shotgun (WGS) entry which is preliminary data.</text>
</comment>
<name>A0AAQ1KI09_9PSED</name>
<organism evidence="6 7">
    <name type="scientific">Pseudomonas citronellolis</name>
    <dbReference type="NCBI Taxonomy" id="53408"/>
    <lineage>
        <taxon>Bacteria</taxon>
        <taxon>Pseudomonadati</taxon>
        <taxon>Pseudomonadota</taxon>
        <taxon>Gammaproteobacteria</taxon>
        <taxon>Pseudomonadales</taxon>
        <taxon>Pseudomonadaceae</taxon>
        <taxon>Pseudomonas</taxon>
    </lineage>
</organism>
<dbReference type="Gene3D" id="3.40.190.10">
    <property type="entry name" value="Periplasmic binding protein-like II"/>
    <property type="match status" value="2"/>
</dbReference>
<dbReference type="Pfam" id="PF03466">
    <property type="entry name" value="LysR_substrate"/>
    <property type="match status" value="1"/>
</dbReference>
<keyword evidence="4" id="KW-0804">Transcription</keyword>
<keyword evidence="2" id="KW-0805">Transcription regulation</keyword>
<dbReference type="Proteomes" id="UP000183385">
    <property type="component" value="Unassembled WGS sequence"/>
</dbReference>
<evidence type="ECO:0000256" key="1">
    <source>
        <dbReference type="ARBA" id="ARBA00009437"/>
    </source>
</evidence>
<evidence type="ECO:0000313" key="6">
    <source>
        <dbReference type="EMBL" id="SFD40936.1"/>
    </source>
</evidence>
<evidence type="ECO:0000256" key="2">
    <source>
        <dbReference type="ARBA" id="ARBA00023015"/>
    </source>
</evidence>
<dbReference type="PROSITE" id="PS50931">
    <property type="entry name" value="HTH_LYSR"/>
    <property type="match status" value="1"/>
</dbReference>
<evidence type="ECO:0000313" key="7">
    <source>
        <dbReference type="Proteomes" id="UP000183385"/>
    </source>
</evidence>
<dbReference type="InterPro" id="IPR036388">
    <property type="entry name" value="WH-like_DNA-bd_sf"/>
</dbReference>
<protein>
    <submittedName>
        <fullName evidence="6">LysR family transcriptional regulator, glycine cleavage system transcriptional activator</fullName>
    </submittedName>
</protein>
<dbReference type="Gene3D" id="1.10.10.10">
    <property type="entry name" value="Winged helix-like DNA-binding domain superfamily/Winged helix DNA-binding domain"/>
    <property type="match status" value="1"/>
</dbReference>
<dbReference type="PANTHER" id="PTHR30537">
    <property type="entry name" value="HTH-TYPE TRANSCRIPTIONAL REGULATOR"/>
    <property type="match status" value="1"/>
</dbReference>
<dbReference type="PANTHER" id="PTHR30537:SF79">
    <property type="entry name" value="TRANSCRIPTIONAL REGULATOR-RELATED"/>
    <property type="match status" value="1"/>
</dbReference>
<gene>
    <name evidence="6" type="ORF">SAMN05216577_12518</name>
</gene>
<dbReference type="RefSeq" id="WP_043272401.1">
    <property type="nucleotide sequence ID" value="NZ_CALEBV010000086.1"/>
</dbReference>
<dbReference type="InterPro" id="IPR058163">
    <property type="entry name" value="LysR-type_TF_proteobact-type"/>
</dbReference>
<evidence type="ECO:0000256" key="3">
    <source>
        <dbReference type="ARBA" id="ARBA00023125"/>
    </source>
</evidence>
<accession>A0AAQ1KI09</accession>
<evidence type="ECO:0000256" key="4">
    <source>
        <dbReference type="ARBA" id="ARBA00023163"/>
    </source>
</evidence>
<dbReference type="InterPro" id="IPR036390">
    <property type="entry name" value="WH_DNA-bd_sf"/>
</dbReference>
<dbReference type="PRINTS" id="PR00039">
    <property type="entry name" value="HTHLYSR"/>
</dbReference>